<proteinExistence type="predicted"/>
<organism evidence="1 2">
    <name type="scientific">Arctium lappa</name>
    <name type="common">Greater burdock</name>
    <name type="synonym">Lappa major</name>
    <dbReference type="NCBI Taxonomy" id="4217"/>
    <lineage>
        <taxon>Eukaryota</taxon>
        <taxon>Viridiplantae</taxon>
        <taxon>Streptophyta</taxon>
        <taxon>Embryophyta</taxon>
        <taxon>Tracheophyta</taxon>
        <taxon>Spermatophyta</taxon>
        <taxon>Magnoliopsida</taxon>
        <taxon>eudicotyledons</taxon>
        <taxon>Gunneridae</taxon>
        <taxon>Pentapetalae</taxon>
        <taxon>asterids</taxon>
        <taxon>campanulids</taxon>
        <taxon>Asterales</taxon>
        <taxon>Asteraceae</taxon>
        <taxon>Carduoideae</taxon>
        <taxon>Cardueae</taxon>
        <taxon>Arctiinae</taxon>
        <taxon>Arctium</taxon>
    </lineage>
</organism>
<accession>A0ACB8YI68</accession>
<reference evidence="2" key="1">
    <citation type="journal article" date="2022" name="Mol. Ecol. Resour.">
        <title>The genomes of chicory, endive, great burdock and yacon provide insights into Asteraceae palaeo-polyploidization history and plant inulin production.</title>
        <authorList>
            <person name="Fan W."/>
            <person name="Wang S."/>
            <person name="Wang H."/>
            <person name="Wang A."/>
            <person name="Jiang F."/>
            <person name="Liu H."/>
            <person name="Zhao H."/>
            <person name="Xu D."/>
            <person name="Zhang Y."/>
        </authorList>
    </citation>
    <scope>NUCLEOTIDE SEQUENCE [LARGE SCALE GENOMIC DNA]</scope>
    <source>
        <strain evidence="2">cv. Niubang</strain>
    </source>
</reference>
<protein>
    <submittedName>
        <fullName evidence="1">Uncharacterized protein</fullName>
    </submittedName>
</protein>
<keyword evidence="2" id="KW-1185">Reference proteome</keyword>
<sequence length="210" mass="23417">MEMEVRRIVVVVEDVEVARTALVWALHNVLRYGDLVTLLHVFPASNAAAGKSRNRKKLRLLRLKGFQLALSFKDICIHSFPNTKIEIVVTEGDEEGGRITDLVRQIGASTLVVGLHDQSFLYRLAMGQKNIGNNFNCKVLAIKQPTSPLPTSRTLSVSDGSTSSSMDFSQIDISTLSVPEVPPPKIPYQVCPDPSAIIWRSRRRRKESHK</sequence>
<comment type="caution">
    <text evidence="1">The sequence shown here is derived from an EMBL/GenBank/DDBJ whole genome shotgun (WGS) entry which is preliminary data.</text>
</comment>
<name>A0ACB8YI68_ARCLA</name>
<evidence type="ECO:0000313" key="1">
    <source>
        <dbReference type="EMBL" id="KAI3684957.1"/>
    </source>
</evidence>
<dbReference type="Proteomes" id="UP001055879">
    <property type="component" value="Linkage Group LG12"/>
</dbReference>
<evidence type="ECO:0000313" key="2">
    <source>
        <dbReference type="Proteomes" id="UP001055879"/>
    </source>
</evidence>
<reference evidence="1 2" key="2">
    <citation type="journal article" date="2022" name="Mol. Ecol. Resour.">
        <title>The genomes of chicory, endive, great burdock and yacon provide insights into Asteraceae paleo-polyploidization history and plant inulin production.</title>
        <authorList>
            <person name="Fan W."/>
            <person name="Wang S."/>
            <person name="Wang H."/>
            <person name="Wang A."/>
            <person name="Jiang F."/>
            <person name="Liu H."/>
            <person name="Zhao H."/>
            <person name="Xu D."/>
            <person name="Zhang Y."/>
        </authorList>
    </citation>
    <scope>NUCLEOTIDE SEQUENCE [LARGE SCALE GENOMIC DNA]</scope>
    <source>
        <strain evidence="2">cv. Niubang</strain>
    </source>
</reference>
<gene>
    <name evidence="1" type="ORF">L6452_34187</name>
</gene>
<dbReference type="EMBL" id="CM042058">
    <property type="protein sequence ID" value="KAI3684957.1"/>
    <property type="molecule type" value="Genomic_DNA"/>
</dbReference>